<dbReference type="SMART" id="SM00855">
    <property type="entry name" value="PGAM"/>
    <property type="match status" value="1"/>
</dbReference>
<dbReference type="UniPathway" id="UPA00109">
    <property type="reaction ID" value="UER00186"/>
</dbReference>
<dbReference type="GO" id="GO:0006096">
    <property type="term" value="P:glycolytic process"/>
    <property type="evidence" value="ECO:0007669"/>
    <property type="project" value="UniProtKB-UniRule"/>
</dbReference>
<comment type="catalytic activity">
    <reaction evidence="1 6 10">
        <text>(2R)-2-phosphoglycerate = (2R)-3-phosphoglycerate</text>
        <dbReference type="Rhea" id="RHEA:15901"/>
        <dbReference type="ChEBI" id="CHEBI:58272"/>
        <dbReference type="ChEBI" id="CHEBI:58289"/>
        <dbReference type="EC" id="5.4.2.11"/>
    </reaction>
</comment>
<dbReference type="InterPro" id="IPR005952">
    <property type="entry name" value="Phosphogly_mut1"/>
</dbReference>
<dbReference type="CDD" id="cd07067">
    <property type="entry name" value="HP_PGM_like"/>
    <property type="match status" value="1"/>
</dbReference>
<evidence type="ECO:0000256" key="6">
    <source>
        <dbReference type="HAMAP-Rule" id="MF_01039"/>
    </source>
</evidence>
<dbReference type="HAMAP" id="MF_01039">
    <property type="entry name" value="PGAM_GpmA"/>
    <property type="match status" value="1"/>
</dbReference>
<feature type="active site" description="Proton donor/acceptor" evidence="6 7">
    <location>
        <position position="106"/>
    </location>
</feature>
<sequence>MTLRVPAATQVFSLLIMAVMHKLVLIRHGESTWNLENRFTGWVDVDLTNTGIAQARQGGRLLREAGFTFDLAYTSVLKRAIRTLWHVQDEMDLMWIPTRTEWRLNERHYGSLSGLNKAETAAQYGDQQVLVWRRSYDTPPPALEAGDERDAYGNPRYAGLPREQVPLTECLKDTVARVLPLWETSIAPDIKSGKRVVIAAHGNSIRALVKYLDNISDDDIVGLNIPNGTPLVYELDANLKPIRHYYLGDQEAIAASLAAVAGQGKAK</sequence>
<feature type="binding site" evidence="6 8">
    <location>
        <position position="79"/>
    </location>
    <ligand>
        <name>substrate</name>
    </ligand>
</feature>
<dbReference type="EMBL" id="LN899819">
    <property type="protein sequence ID" value="CUV13791.1"/>
    <property type="molecule type" value="Genomic_DNA"/>
</dbReference>
<dbReference type="GO" id="GO:0006094">
    <property type="term" value="P:gluconeogenesis"/>
    <property type="evidence" value="ECO:0007669"/>
    <property type="project" value="UniProtKB-UniRule"/>
</dbReference>
<keyword evidence="4 6" id="KW-0324">Glycolysis</keyword>
<evidence type="ECO:0000256" key="2">
    <source>
        <dbReference type="ARBA" id="ARBA00006717"/>
    </source>
</evidence>
<dbReference type="PROSITE" id="PS00175">
    <property type="entry name" value="PG_MUTASE"/>
    <property type="match status" value="1"/>
</dbReference>
<organism evidence="11">
    <name type="scientific">Ralstonia solanacearum</name>
    <name type="common">Pseudomonas solanacearum</name>
    <dbReference type="NCBI Taxonomy" id="305"/>
    <lineage>
        <taxon>Bacteria</taxon>
        <taxon>Pseudomonadati</taxon>
        <taxon>Pseudomonadota</taxon>
        <taxon>Betaproteobacteria</taxon>
        <taxon>Burkholderiales</taxon>
        <taxon>Burkholderiaceae</taxon>
        <taxon>Ralstonia</taxon>
        <taxon>Ralstonia solanacearum species complex</taxon>
    </lineage>
</organism>
<feature type="binding site" evidence="6 8">
    <location>
        <position position="117"/>
    </location>
    <ligand>
        <name>substrate</name>
    </ligand>
</feature>
<keyword evidence="5 6" id="KW-0413">Isomerase</keyword>
<evidence type="ECO:0000256" key="5">
    <source>
        <dbReference type="ARBA" id="ARBA00023235"/>
    </source>
</evidence>
<accession>A0A0S4TWA5</accession>
<dbReference type="Pfam" id="PF00300">
    <property type="entry name" value="His_Phos_1"/>
    <property type="match status" value="2"/>
</dbReference>
<dbReference type="FunFam" id="3.40.50.1240:FF:000003">
    <property type="entry name" value="2,3-bisphosphoglycerate-dependent phosphoglycerate mutase"/>
    <property type="match status" value="1"/>
</dbReference>
<feature type="binding site" evidence="6 8">
    <location>
        <begin position="133"/>
        <end position="134"/>
    </location>
    <ligand>
        <name>substrate</name>
    </ligand>
</feature>
<evidence type="ECO:0000256" key="8">
    <source>
        <dbReference type="PIRSR" id="PIRSR613078-2"/>
    </source>
</evidence>
<feature type="site" description="Transition state stabilizer" evidence="6 9">
    <location>
        <position position="201"/>
    </location>
</feature>
<comment type="similarity">
    <text evidence="2 6">Belongs to the phosphoglycerate mutase family. BPG-dependent PGAM subfamily.</text>
</comment>
<feature type="binding site" evidence="6 8">
    <location>
        <begin position="106"/>
        <end position="109"/>
    </location>
    <ligand>
        <name>substrate</name>
    </ligand>
</feature>
<dbReference type="NCBIfam" id="TIGR01258">
    <property type="entry name" value="pgm_1"/>
    <property type="match status" value="1"/>
</dbReference>
<protein>
    <recommendedName>
        <fullName evidence="6 10">2,3-bisphosphoglycerate-dependent phosphoglycerate mutase</fullName>
        <shortName evidence="6">BPG-dependent PGAM</shortName>
        <shortName evidence="6">PGAM</shortName>
        <shortName evidence="6">Phosphoglyceromutase</shortName>
        <shortName evidence="6">dPGM</shortName>
        <ecNumber evidence="6 10">5.4.2.11</ecNumber>
    </recommendedName>
</protein>
<comment type="function">
    <text evidence="6 10">Catalyzes the interconversion of 2-phosphoglycerate and 3-phosphoglycerate.</text>
</comment>
<proteinExistence type="inferred from homology"/>
<dbReference type="Gene3D" id="3.40.50.1240">
    <property type="entry name" value="Phosphoglycerate mutase-like"/>
    <property type="match status" value="1"/>
</dbReference>
<dbReference type="InterPro" id="IPR013078">
    <property type="entry name" value="His_Pase_superF_clade-1"/>
</dbReference>
<evidence type="ECO:0000256" key="10">
    <source>
        <dbReference type="RuleBase" id="RU004512"/>
    </source>
</evidence>
<dbReference type="NCBIfam" id="NF010713">
    <property type="entry name" value="PRK14115.1"/>
    <property type="match status" value="1"/>
</dbReference>
<keyword evidence="3 6" id="KW-0312">Gluconeogenesis</keyword>
<feature type="binding site" evidence="6 8">
    <location>
        <begin position="202"/>
        <end position="203"/>
    </location>
    <ligand>
        <name>substrate</name>
    </ligand>
</feature>
<gene>
    <name evidence="6 11" type="primary">gpmA</name>
    <name evidence="11" type="ORF">RUN39_v1_630021</name>
</gene>
<feature type="binding site" evidence="6 8">
    <location>
        <begin position="27"/>
        <end position="34"/>
    </location>
    <ligand>
        <name>substrate</name>
    </ligand>
</feature>
<evidence type="ECO:0000256" key="9">
    <source>
        <dbReference type="PIRSR" id="PIRSR613078-3"/>
    </source>
</evidence>
<reference evidence="11" key="1">
    <citation type="submission" date="2015-10" db="EMBL/GenBank/DDBJ databases">
        <authorList>
            <person name="Gilbert D.G."/>
        </authorList>
    </citation>
    <scope>NUCLEOTIDE SEQUENCE</scope>
    <source>
        <strain evidence="11">Phyl III-seqv23</strain>
    </source>
</reference>
<evidence type="ECO:0000256" key="1">
    <source>
        <dbReference type="ARBA" id="ARBA00000380"/>
    </source>
</evidence>
<dbReference type="AlphaFoldDB" id="A0A0S4TWA5"/>
<evidence type="ECO:0000256" key="7">
    <source>
        <dbReference type="PIRSR" id="PIRSR613078-1"/>
    </source>
</evidence>
<dbReference type="InterPro" id="IPR029033">
    <property type="entry name" value="His_PPase_superfam"/>
</dbReference>
<feature type="active site" description="Tele-phosphohistidine intermediate" evidence="6 7">
    <location>
        <position position="28"/>
    </location>
</feature>
<dbReference type="SUPFAM" id="SSF53254">
    <property type="entry name" value="Phosphoglycerate mutase-like"/>
    <property type="match status" value="1"/>
</dbReference>
<dbReference type="InterPro" id="IPR001345">
    <property type="entry name" value="PG/BPGM_mutase_AS"/>
</dbReference>
<comment type="subunit">
    <text evidence="6">Homodimer.</text>
</comment>
<dbReference type="GO" id="GO:0004619">
    <property type="term" value="F:phosphoglycerate mutase activity"/>
    <property type="evidence" value="ECO:0007669"/>
    <property type="project" value="UniProtKB-UniRule"/>
</dbReference>
<comment type="pathway">
    <text evidence="6 10">Carbohydrate degradation; glycolysis; pyruvate from D-glyceraldehyde 3-phosphate: step 3/5.</text>
</comment>
<feature type="binding site" evidence="6 8">
    <location>
        <begin position="40"/>
        <end position="41"/>
    </location>
    <ligand>
        <name>substrate</name>
    </ligand>
</feature>
<dbReference type="PANTHER" id="PTHR11931">
    <property type="entry name" value="PHOSPHOGLYCERATE MUTASE"/>
    <property type="match status" value="1"/>
</dbReference>
<name>A0A0S4TWA5_RALSL</name>
<evidence type="ECO:0000256" key="3">
    <source>
        <dbReference type="ARBA" id="ARBA00022432"/>
    </source>
</evidence>
<evidence type="ECO:0000313" key="11">
    <source>
        <dbReference type="EMBL" id="CUV13791.1"/>
    </source>
</evidence>
<evidence type="ECO:0000256" key="4">
    <source>
        <dbReference type="ARBA" id="ARBA00023152"/>
    </source>
</evidence>
<dbReference type="EC" id="5.4.2.11" evidence="6 10"/>